<evidence type="ECO:0000313" key="6">
    <source>
        <dbReference type="EMBL" id="NDV30888.1"/>
    </source>
</evidence>
<reference evidence="6" key="1">
    <citation type="journal article" date="2020" name="J. Eukaryot. Microbiol.">
        <title>De novo Sequencing, Assembly and Annotation of the Transcriptome for the Free-Living Testate Amoeba Arcella intermedia.</title>
        <authorList>
            <person name="Ribeiro G.M."/>
            <person name="Porfirio-Sousa A.L."/>
            <person name="Maurer-Alcala X.X."/>
            <person name="Katz L.A."/>
            <person name="Lahr D.J.G."/>
        </authorList>
    </citation>
    <scope>NUCLEOTIDE SEQUENCE</scope>
</reference>
<dbReference type="EMBL" id="GIBP01001919">
    <property type="protein sequence ID" value="NDV30888.1"/>
    <property type="molecule type" value="Transcribed_RNA"/>
</dbReference>
<dbReference type="PANTHER" id="PTHR18921">
    <property type="entry name" value="MYOSIN HEAVY CHAIN - RELATED"/>
    <property type="match status" value="1"/>
</dbReference>
<feature type="compositionally biased region" description="Low complexity" evidence="5">
    <location>
        <begin position="462"/>
        <end position="481"/>
    </location>
</feature>
<dbReference type="AlphaFoldDB" id="A0A6B2L200"/>
<comment type="subcellular location">
    <subcellularLocation>
        <location evidence="1">Golgi apparatus</location>
    </subcellularLocation>
</comment>
<dbReference type="PANTHER" id="PTHR18921:SF2">
    <property type="entry name" value="THYROID RECEPTOR-INTERACTING PROTEIN 11"/>
    <property type="match status" value="1"/>
</dbReference>
<feature type="coiled-coil region" evidence="4">
    <location>
        <begin position="2"/>
        <end position="144"/>
    </location>
</feature>
<organism evidence="6">
    <name type="scientific">Arcella intermedia</name>
    <dbReference type="NCBI Taxonomy" id="1963864"/>
    <lineage>
        <taxon>Eukaryota</taxon>
        <taxon>Amoebozoa</taxon>
        <taxon>Tubulinea</taxon>
        <taxon>Elardia</taxon>
        <taxon>Arcellinida</taxon>
        <taxon>Sphaerothecina</taxon>
        <taxon>Arcellidae</taxon>
        <taxon>Arcella</taxon>
    </lineage>
</organism>
<protein>
    <recommendedName>
        <fullName evidence="7">GRIP domain-containing protein</fullName>
    </recommendedName>
</protein>
<feature type="compositionally biased region" description="Pro residues" evidence="5">
    <location>
        <begin position="482"/>
        <end position="495"/>
    </location>
</feature>
<feature type="region of interest" description="Disordered" evidence="5">
    <location>
        <begin position="455"/>
        <end position="495"/>
    </location>
</feature>
<evidence type="ECO:0000256" key="1">
    <source>
        <dbReference type="ARBA" id="ARBA00004555"/>
    </source>
</evidence>
<accession>A0A6B2L200</accession>
<keyword evidence="2" id="KW-0333">Golgi apparatus</keyword>
<name>A0A6B2L200_9EUKA</name>
<evidence type="ECO:0000256" key="4">
    <source>
        <dbReference type="SAM" id="Coils"/>
    </source>
</evidence>
<evidence type="ECO:0000256" key="5">
    <source>
        <dbReference type="SAM" id="MobiDB-lite"/>
    </source>
</evidence>
<dbReference type="GO" id="GO:0007030">
    <property type="term" value="P:Golgi organization"/>
    <property type="evidence" value="ECO:0007669"/>
    <property type="project" value="TreeGrafter"/>
</dbReference>
<proteinExistence type="predicted"/>
<evidence type="ECO:0008006" key="7">
    <source>
        <dbReference type="Google" id="ProtNLM"/>
    </source>
</evidence>
<dbReference type="GO" id="GO:0005794">
    <property type="term" value="C:Golgi apparatus"/>
    <property type="evidence" value="ECO:0007669"/>
    <property type="project" value="UniProtKB-SubCell"/>
</dbReference>
<evidence type="ECO:0000256" key="3">
    <source>
        <dbReference type="ARBA" id="ARBA00023054"/>
    </source>
</evidence>
<sequence length="495" mass="56605">MKRQYLTLLQSKEEEIQILKVQLDLESRRVEELRKRKNMEDSGSLKAKKENEVLKEKYSALMRQRVGDAEKMQEIQLESEQDKAICSSLRTELQALKKQLEEKESEILKCNGELGSASEVMKVNSELILKQEQLEKDLQEAKSLSDTQTALLHTTQQELTSTKSHNDHLQSSLSSLQQQYDLLLTSSSSQSQQIAHLTEKHHTAQEDLQRLKSHLITSEKDNEEYLSELKNKLEEYQKLEKIWAFEKWGRKALPPGSNEAPIYESHKKELIDLQSVIDKKQSELDVLIKENRVLGEKVGVAEKKLAQLDVLLEQHAAMKADLENLNEIISIKTRKTDLLQQEYQALKGLLDKQLRTEVNNQDCIDKRIVTKLIVTYFLSSNKREVLEIMAGILNFTEQNRADVGIVPETTKKGWLTSWFYSSGDDKGIPKEVQESNQDKNLTDLWISFLLSEAENEKHKTDQQAQAQLQPEGQPPSQSSPSPAQPEVPPPSPTNS</sequence>
<feature type="coiled-coil region" evidence="4">
    <location>
        <begin position="194"/>
        <end position="328"/>
    </location>
</feature>
<dbReference type="GO" id="GO:0006888">
    <property type="term" value="P:endoplasmic reticulum to Golgi vesicle-mediated transport"/>
    <property type="evidence" value="ECO:0007669"/>
    <property type="project" value="TreeGrafter"/>
</dbReference>
<dbReference type="GO" id="GO:0031267">
    <property type="term" value="F:small GTPase binding"/>
    <property type="evidence" value="ECO:0007669"/>
    <property type="project" value="TreeGrafter"/>
</dbReference>
<evidence type="ECO:0000256" key="2">
    <source>
        <dbReference type="ARBA" id="ARBA00023034"/>
    </source>
</evidence>
<keyword evidence="3 4" id="KW-0175">Coiled coil</keyword>